<proteinExistence type="predicted"/>
<keyword evidence="1" id="KW-0812">Transmembrane</keyword>
<evidence type="ECO:0000313" key="5">
    <source>
        <dbReference type="Proteomes" id="UP000199134"/>
    </source>
</evidence>
<evidence type="ECO:0000256" key="1">
    <source>
        <dbReference type="SAM" id="Phobius"/>
    </source>
</evidence>
<feature type="transmembrane region" description="Helical" evidence="1">
    <location>
        <begin position="94"/>
        <end position="114"/>
    </location>
</feature>
<reference evidence="2 5" key="2">
    <citation type="submission" date="2016-10" db="EMBL/GenBank/DDBJ databases">
        <authorList>
            <person name="de Groot N.N."/>
        </authorList>
    </citation>
    <scope>NUCLEOTIDE SEQUENCE [LARGE SCALE GENOMIC DNA]</scope>
    <source>
        <strain evidence="5">BP1-145</strain>
        <strain evidence="2">BP1-148</strain>
    </source>
</reference>
<keyword evidence="1" id="KW-1133">Transmembrane helix</keyword>
<organism evidence="3 5">
    <name type="scientific">Prevotella communis</name>
    <dbReference type="NCBI Taxonomy" id="2913614"/>
    <lineage>
        <taxon>Bacteria</taxon>
        <taxon>Pseudomonadati</taxon>
        <taxon>Bacteroidota</taxon>
        <taxon>Bacteroidia</taxon>
        <taxon>Bacteroidales</taxon>
        <taxon>Prevotellaceae</taxon>
        <taxon>Prevotella</taxon>
    </lineage>
</organism>
<dbReference type="EMBL" id="FNCQ01000009">
    <property type="protein sequence ID" value="SDG78031.1"/>
    <property type="molecule type" value="Genomic_DNA"/>
</dbReference>
<dbReference type="STRING" id="645274.SAMN04487901_10984"/>
<dbReference type="RefSeq" id="WP_091817727.1">
    <property type="nucleotide sequence ID" value="NZ_CP091790.1"/>
</dbReference>
<feature type="transmembrane region" description="Helical" evidence="1">
    <location>
        <begin position="160"/>
        <end position="179"/>
    </location>
</feature>
<dbReference type="Proteomes" id="UP000198779">
    <property type="component" value="Unassembled WGS sequence"/>
</dbReference>
<feature type="transmembrane region" description="Helical" evidence="1">
    <location>
        <begin position="65"/>
        <end position="87"/>
    </location>
</feature>
<evidence type="ECO:0000313" key="4">
    <source>
        <dbReference type="Proteomes" id="UP000198779"/>
    </source>
</evidence>
<accession>A0A1G7X1I8</accession>
<keyword evidence="4" id="KW-1185">Reference proteome</keyword>
<evidence type="ECO:0000313" key="3">
    <source>
        <dbReference type="EMBL" id="SDO07016.1"/>
    </source>
</evidence>
<dbReference type="AlphaFoldDB" id="A0A1H0GJA7"/>
<dbReference type="OrthoDB" id="1069342at2"/>
<name>A0A1H0GJA7_9BACT</name>
<keyword evidence="1" id="KW-0472">Membrane</keyword>
<dbReference type="EMBL" id="FNIW01000009">
    <property type="protein sequence ID" value="SDO07016.1"/>
    <property type="molecule type" value="Genomic_DNA"/>
</dbReference>
<reference evidence="3 4" key="1">
    <citation type="submission" date="2016-10" db="EMBL/GenBank/DDBJ databases">
        <authorList>
            <person name="Varghese N."/>
            <person name="Submissions S."/>
        </authorList>
    </citation>
    <scope>NUCLEOTIDE SEQUENCE</scope>
    <source>
        <strain evidence="3">BP1-145</strain>
        <strain evidence="4">BP1-148</strain>
    </source>
</reference>
<feature type="transmembrane region" description="Helical" evidence="1">
    <location>
        <begin position="126"/>
        <end position="148"/>
    </location>
</feature>
<feature type="transmembrane region" description="Helical" evidence="1">
    <location>
        <begin position="12"/>
        <end position="32"/>
    </location>
</feature>
<evidence type="ECO:0000313" key="2">
    <source>
        <dbReference type="EMBL" id="SDG78031.1"/>
    </source>
</evidence>
<evidence type="ECO:0008006" key="6">
    <source>
        <dbReference type="Google" id="ProtNLM"/>
    </source>
</evidence>
<sequence>MKSFSKRTWFKIGTIGIAFMCVLMCGLMYISFRPDTLKMFHFFKVFGLLDYLEELQHNPARVPSWILYNLPDGAWLFAYSILIACFWNFKIKDCWMFVLVMPFICIPHEFLQGLGIMHGTYDPSDVLAYLLAIMAGFTYIYIVHSLAFKDVDRVERRRKSTTKLVLTSLCFALFVLLAIGSDDTVGRISAGTGEVNAVEELWK</sequence>
<accession>A0A1H0GJA7</accession>
<dbReference type="Proteomes" id="UP000199134">
    <property type="component" value="Unassembled WGS sequence"/>
</dbReference>
<gene>
    <name evidence="3" type="ORF">SAMN04487900_10926</name>
    <name evidence="2" type="ORF">SAMN04487901_10984</name>
</gene>
<protein>
    <recommendedName>
        <fullName evidence="6">VanZ like family protein</fullName>
    </recommendedName>
</protein>